<dbReference type="AlphaFoldDB" id="A0A3R7M230"/>
<keyword evidence="3" id="KW-1185">Reference proteome</keyword>
<accession>A0A3R7M230</accession>
<reference evidence="2 3" key="1">
    <citation type="journal article" date="2018" name="BMC Genomics">
        <title>Genomic comparison of Trypanosoma conorhini and Trypanosoma rangeli to Trypanosoma cruzi strains of high and low virulence.</title>
        <authorList>
            <person name="Bradwell K.R."/>
            <person name="Koparde V.N."/>
            <person name="Matveyev A.V."/>
            <person name="Serrano M.G."/>
            <person name="Alves J.M."/>
            <person name="Parikh H."/>
            <person name="Huang B."/>
            <person name="Lee V."/>
            <person name="Espinosa-Alvarez O."/>
            <person name="Ortiz P.A."/>
            <person name="Costa-Martins A.G."/>
            <person name="Teixeira M.M."/>
            <person name="Buck G.A."/>
        </authorList>
    </citation>
    <scope>NUCLEOTIDE SEQUENCE [LARGE SCALE GENOMIC DNA]</scope>
    <source>
        <strain evidence="2 3">025E</strain>
    </source>
</reference>
<feature type="compositionally biased region" description="Basic and acidic residues" evidence="1">
    <location>
        <begin position="66"/>
        <end position="78"/>
    </location>
</feature>
<sequence length="518" mass="58315">MGSGASTAETAHSRLYQEGYRSLQEGRYTYAEIYYDQAIEKHEGHYFWTRLDELIDWEQRRQNKLEPNKSEVKKKGQAQEEAAEEGAYPDVTKDTMKDGSELDVEMADSGGADAAGGIEIPLDSRLEVILEYLQLRADVADSYMAATRYEEATPHLDFITSHTRIFVQFLRLARESASEARDEENGASNPLEMGGGAAGGAAGNVRSRLGALMGNDLERESVLDCLEQHLRLHWVSAMANGVFVSSERFKEGRGEKKRKKDLDVAVVACSKVYQELYKVALRRAKSLTNTVVLNFLEAVMEDLDAESSTTSITNEGPPAAKNKPRVNNFFDDAETKSLCNKANGALDMVLEDGEECPIKVYLQMIHDRRSLCRVVPAPQQAAALRYISWIDEDIHRVVPGTNYHLEIQCGMVDEKQKKQLQKRSMKFVAQRHCNYNDRVLLGKSFDEENALLLFPVFLIRADVQFQLGAATKGIKDLELVEKLSTQLYGMDSLERQSIMRSVMESRKRGGSLFMMFED</sequence>
<dbReference type="PANTHER" id="PTHR40744:SF1">
    <property type="entry name" value="SODIUM STIBOGLUCONATE RESISTANCE PROTEIN"/>
    <property type="match status" value="1"/>
</dbReference>
<dbReference type="Proteomes" id="UP000284403">
    <property type="component" value="Unassembled WGS sequence"/>
</dbReference>
<dbReference type="RefSeq" id="XP_029230650.1">
    <property type="nucleotide sequence ID" value="XM_029369247.1"/>
</dbReference>
<protein>
    <submittedName>
        <fullName evidence="2">Sodium stibogluconate resistance protein</fullName>
    </submittedName>
</protein>
<dbReference type="OrthoDB" id="251507at2759"/>
<proteinExistence type="predicted"/>
<organism evidence="2 3">
    <name type="scientific">Trypanosoma conorhini</name>
    <dbReference type="NCBI Taxonomy" id="83891"/>
    <lineage>
        <taxon>Eukaryota</taxon>
        <taxon>Discoba</taxon>
        <taxon>Euglenozoa</taxon>
        <taxon>Kinetoplastea</taxon>
        <taxon>Metakinetoplastina</taxon>
        <taxon>Trypanosomatida</taxon>
        <taxon>Trypanosomatidae</taxon>
        <taxon>Trypanosoma</taxon>
    </lineage>
</organism>
<name>A0A3R7M230_9TRYP</name>
<dbReference type="PANTHER" id="PTHR40744">
    <property type="entry name" value="SODIUM STIBOGLUCONATE RESISTANCE PROTEIN-RELATED"/>
    <property type="match status" value="1"/>
</dbReference>
<comment type="caution">
    <text evidence="2">The sequence shown here is derived from an EMBL/GenBank/DDBJ whole genome shotgun (WGS) entry which is preliminary data.</text>
</comment>
<feature type="region of interest" description="Disordered" evidence="1">
    <location>
        <begin position="66"/>
        <end position="96"/>
    </location>
</feature>
<gene>
    <name evidence="2" type="ORF">Tco025E_02319</name>
</gene>
<dbReference type="EMBL" id="MKKU01000090">
    <property type="protein sequence ID" value="RNF25125.1"/>
    <property type="molecule type" value="Genomic_DNA"/>
</dbReference>
<evidence type="ECO:0000256" key="1">
    <source>
        <dbReference type="SAM" id="MobiDB-lite"/>
    </source>
</evidence>
<evidence type="ECO:0000313" key="3">
    <source>
        <dbReference type="Proteomes" id="UP000284403"/>
    </source>
</evidence>
<evidence type="ECO:0000313" key="2">
    <source>
        <dbReference type="EMBL" id="RNF25125.1"/>
    </source>
</evidence>
<dbReference type="GeneID" id="40315930"/>